<evidence type="ECO:0000313" key="1">
    <source>
        <dbReference type="EMBL" id="GBP00976.1"/>
    </source>
</evidence>
<name>A0A4C1SGF7_EUMVA</name>
<dbReference type="AlphaFoldDB" id="A0A4C1SGF7"/>
<protein>
    <submittedName>
        <fullName evidence="1">Uncharacterized protein</fullName>
    </submittedName>
</protein>
<evidence type="ECO:0000313" key="2">
    <source>
        <dbReference type="Proteomes" id="UP000299102"/>
    </source>
</evidence>
<proteinExistence type="predicted"/>
<dbReference type="EMBL" id="BGZK01000007">
    <property type="protein sequence ID" value="GBP00976.1"/>
    <property type="molecule type" value="Genomic_DNA"/>
</dbReference>
<keyword evidence="2" id="KW-1185">Reference proteome</keyword>
<reference evidence="1 2" key="1">
    <citation type="journal article" date="2019" name="Commun. Biol.">
        <title>The bagworm genome reveals a unique fibroin gene that provides high tensile strength.</title>
        <authorList>
            <person name="Kono N."/>
            <person name="Nakamura H."/>
            <person name="Ohtoshi R."/>
            <person name="Tomita M."/>
            <person name="Numata K."/>
            <person name="Arakawa K."/>
        </authorList>
    </citation>
    <scope>NUCLEOTIDE SEQUENCE [LARGE SCALE GENOMIC DNA]</scope>
</reference>
<dbReference type="Proteomes" id="UP000299102">
    <property type="component" value="Unassembled WGS sequence"/>
</dbReference>
<accession>A0A4C1SGF7</accession>
<organism evidence="1 2">
    <name type="scientific">Eumeta variegata</name>
    <name type="common">Bagworm moth</name>
    <name type="synonym">Eumeta japonica</name>
    <dbReference type="NCBI Taxonomy" id="151549"/>
    <lineage>
        <taxon>Eukaryota</taxon>
        <taxon>Metazoa</taxon>
        <taxon>Ecdysozoa</taxon>
        <taxon>Arthropoda</taxon>
        <taxon>Hexapoda</taxon>
        <taxon>Insecta</taxon>
        <taxon>Pterygota</taxon>
        <taxon>Neoptera</taxon>
        <taxon>Endopterygota</taxon>
        <taxon>Lepidoptera</taxon>
        <taxon>Glossata</taxon>
        <taxon>Ditrysia</taxon>
        <taxon>Tineoidea</taxon>
        <taxon>Psychidae</taxon>
        <taxon>Oiketicinae</taxon>
        <taxon>Eumeta</taxon>
    </lineage>
</organism>
<gene>
    <name evidence="1" type="ORF">EVAR_2273_1</name>
</gene>
<sequence>MSSPGEKIWSPLGSQLGTAELVLDLDTAHNLDQVITSPSADYRLYRSEETCSSYRSYDLLKRAPHVPCPPD</sequence>
<comment type="caution">
    <text evidence="1">The sequence shown here is derived from an EMBL/GenBank/DDBJ whole genome shotgun (WGS) entry which is preliminary data.</text>
</comment>